<reference evidence="4 5" key="1">
    <citation type="submission" date="2019-08" db="EMBL/GenBank/DDBJ databases">
        <title>Complete genome sequence of Arcobacter acticola.</title>
        <authorList>
            <person name="Miller W."/>
        </authorList>
    </citation>
    <scope>NUCLEOTIDE SEQUENCE [LARGE SCALE GENOMIC DNA]</scope>
    <source>
        <strain evidence="4 5">KCTC 52212</strain>
    </source>
</reference>
<accession>A0A6M8EEJ1</accession>
<dbReference type="SUPFAM" id="SSF47188">
    <property type="entry name" value="Hemerythrin-like"/>
    <property type="match status" value="1"/>
</dbReference>
<dbReference type="CDD" id="cd12107">
    <property type="entry name" value="Hemerythrin"/>
    <property type="match status" value="1"/>
</dbReference>
<dbReference type="KEGG" id="paco:AACT_1222"/>
<organism evidence="4 5">
    <name type="scientific">Arcobacter acticola</name>
    <dbReference type="NCBI Taxonomy" id="1849015"/>
    <lineage>
        <taxon>Bacteria</taxon>
        <taxon>Pseudomonadati</taxon>
        <taxon>Campylobacterota</taxon>
        <taxon>Epsilonproteobacteria</taxon>
        <taxon>Campylobacterales</taxon>
        <taxon>Arcobacteraceae</taxon>
        <taxon>Arcobacter</taxon>
    </lineage>
</organism>
<dbReference type="AlphaFoldDB" id="A0A6M8EEJ1"/>
<keyword evidence="5" id="KW-1185">Reference proteome</keyword>
<gene>
    <name evidence="4" type="ORF">AACT_1222</name>
</gene>
<dbReference type="RefSeq" id="WP_172125978.1">
    <property type="nucleotide sequence ID" value="NZ_CP042652.1"/>
</dbReference>
<dbReference type="GO" id="GO:0046872">
    <property type="term" value="F:metal ion binding"/>
    <property type="evidence" value="ECO:0007669"/>
    <property type="project" value="UniProtKB-KW"/>
</dbReference>
<dbReference type="InterPro" id="IPR035938">
    <property type="entry name" value="Hemerythrin-like_sf"/>
</dbReference>
<dbReference type="InterPro" id="IPR016131">
    <property type="entry name" value="Haemerythrin_Fe_BS"/>
</dbReference>
<evidence type="ECO:0000256" key="2">
    <source>
        <dbReference type="ARBA" id="ARBA00022723"/>
    </source>
</evidence>
<dbReference type="Proteomes" id="UP000503483">
    <property type="component" value="Chromosome"/>
</dbReference>
<sequence length="144" mass="17560">MPKIKEFDKKKHLLNYEKMDTLHLEFLDIYNSVNINSNESIKLKSTELFIHTKRHFLEEEKLMDRYNYPRSMEHKNEHNKVLAELQFFIDKSHSLFGMNILKSYYLEKLPYWFDYHLLSMDSDLSAYLKNISFKNEVNIMREVN</sequence>
<dbReference type="PROSITE" id="PS00550">
    <property type="entry name" value="HEMERYTHRINS"/>
    <property type="match status" value="1"/>
</dbReference>
<evidence type="ECO:0000256" key="3">
    <source>
        <dbReference type="ARBA" id="ARBA00023004"/>
    </source>
</evidence>
<protein>
    <submittedName>
        <fullName evidence="4">Hemerythrin</fullName>
    </submittedName>
</protein>
<dbReference type="NCBIfam" id="TIGR02481">
    <property type="entry name" value="hemeryth_dom"/>
    <property type="match status" value="1"/>
</dbReference>
<name>A0A6M8EEJ1_9BACT</name>
<comment type="similarity">
    <text evidence="1">Belongs to the hemerythrin family.</text>
</comment>
<evidence type="ECO:0000256" key="1">
    <source>
        <dbReference type="ARBA" id="ARBA00010587"/>
    </source>
</evidence>
<keyword evidence="3" id="KW-0408">Iron</keyword>
<proteinExistence type="inferred from homology"/>
<evidence type="ECO:0000313" key="4">
    <source>
        <dbReference type="EMBL" id="QKE28402.1"/>
    </source>
</evidence>
<dbReference type="Gene3D" id="1.20.120.50">
    <property type="entry name" value="Hemerythrin-like"/>
    <property type="match status" value="1"/>
</dbReference>
<dbReference type="InterPro" id="IPR012827">
    <property type="entry name" value="Hemerythrin_metal-bd"/>
</dbReference>
<evidence type="ECO:0000313" key="5">
    <source>
        <dbReference type="Proteomes" id="UP000503483"/>
    </source>
</evidence>
<keyword evidence="2" id="KW-0479">Metal-binding</keyword>
<dbReference type="EMBL" id="CP042652">
    <property type="protein sequence ID" value="QKE28402.1"/>
    <property type="molecule type" value="Genomic_DNA"/>
</dbReference>